<dbReference type="SMART" id="SM00421">
    <property type="entry name" value="HTH_LUXR"/>
    <property type="match status" value="1"/>
</dbReference>
<protein>
    <submittedName>
        <fullName evidence="2">Transcriptional regulator</fullName>
    </submittedName>
</protein>
<dbReference type="Pfam" id="PF00196">
    <property type="entry name" value="GerE"/>
    <property type="match status" value="1"/>
</dbReference>
<feature type="domain" description="HTH luxR-type" evidence="1">
    <location>
        <begin position="251"/>
        <end position="316"/>
    </location>
</feature>
<dbReference type="InterPro" id="IPR000792">
    <property type="entry name" value="Tscrpt_reg_LuxR_C"/>
</dbReference>
<dbReference type="STRING" id="1962155.B1813_10760"/>
<dbReference type="PANTHER" id="PTHR34293">
    <property type="entry name" value="HTH-TYPE TRANSCRIPTIONAL REGULATOR TRMBL2"/>
    <property type="match status" value="1"/>
</dbReference>
<dbReference type="RefSeq" id="WP_081191675.1">
    <property type="nucleotide sequence ID" value="NZ_MWIH01000005.1"/>
</dbReference>
<dbReference type="PANTHER" id="PTHR34293:SF1">
    <property type="entry name" value="HTH-TYPE TRANSCRIPTIONAL REGULATOR TRMBL2"/>
    <property type="match status" value="1"/>
</dbReference>
<dbReference type="AlphaFoldDB" id="A0A1V9A682"/>
<dbReference type="GO" id="GO:0003677">
    <property type="term" value="F:DNA binding"/>
    <property type="evidence" value="ECO:0007669"/>
    <property type="project" value="InterPro"/>
</dbReference>
<evidence type="ECO:0000313" key="2">
    <source>
        <dbReference type="EMBL" id="OQO92637.1"/>
    </source>
</evidence>
<dbReference type="Proteomes" id="UP000192591">
    <property type="component" value="Unassembled WGS sequence"/>
</dbReference>
<dbReference type="PROSITE" id="PS50043">
    <property type="entry name" value="HTH_LUXR_2"/>
    <property type="match status" value="1"/>
</dbReference>
<dbReference type="EMBL" id="MWIH01000005">
    <property type="protein sequence ID" value="OQO92637.1"/>
    <property type="molecule type" value="Genomic_DNA"/>
</dbReference>
<organism evidence="2 3">
    <name type="scientific">Saccharomonospora piscinae</name>
    <dbReference type="NCBI Taxonomy" id="687388"/>
    <lineage>
        <taxon>Bacteria</taxon>
        <taxon>Bacillati</taxon>
        <taxon>Actinomycetota</taxon>
        <taxon>Actinomycetes</taxon>
        <taxon>Pseudonocardiales</taxon>
        <taxon>Pseudonocardiaceae</taxon>
        <taxon>Saccharomonospora</taxon>
    </lineage>
</organism>
<evidence type="ECO:0000259" key="1">
    <source>
        <dbReference type="PROSITE" id="PS50043"/>
    </source>
</evidence>
<proteinExistence type="predicted"/>
<sequence length="318" mass="35422">MLDVLVPDSDHGRVYRALTVLARSDHRRLAEHTGLPEPTVERVLADLAERDLALRTGACWEAAPPDRVLSMALAEEEDRRARLWRAGAELDRLHHQAKAAAGPFRTVAPVEHPETLLRLTARLQERAREQVRWLDRPPYYSAPADFRAQEHTQTRRMAEGLRYRTVYGQAVYGDPELFAAMTRMAARGEQVRVLAELPVKLTLGDEDVALLVPEPDRAGLEGALLIHASPLLRALSAVFETLWTLGMPVTEVAGEHDLREQDRAILTLMAAGATDDAIARRLDLSRRTVVRRVTALLDRLGATTRFQAGVQAAKRGLL</sequence>
<dbReference type="InterPro" id="IPR051797">
    <property type="entry name" value="TrmB-like"/>
</dbReference>
<dbReference type="Gene3D" id="1.10.10.10">
    <property type="entry name" value="Winged helix-like DNA-binding domain superfamily/Winged helix DNA-binding domain"/>
    <property type="match status" value="2"/>
</dbReference>
<reference evidence="2 3" key="1">
    <citation type="submission" date="2017-02" db="EMBL/GenBank/DDBJ databases">
        <title>Draft genome of Saccharomonospora sp. 154.</title>
        <authorList>
            <person name="Alonso-Carmona G.S."/>
            <person name="De La Haba R."/>
            <person name="Vera-Gargallo B."/>
            <person name="Sandoval-Trujillo A.H."/>
            <person name="Ramirez-Duran N."/>
            <person name="Ventosa A."/>
        </authorList>
    </citation>
    <scope>NUCLEOTIDE SEQUENCE [LARGE SCALE GENOMIC DNA]</scope>
    <source>
        <strain evidence="2 3">LRS4.154</strain>
    </source>
</reference>
<accession>A0A1V9A682</accession>
<comment type="caution">
    <text evidence="2">The sequence shown here is derived from an EMBL/GenBank/DDBJ whole genome shotgun (WGS) entry which is preliminary data.</text>
</comment>
<name>A0A1V9A682_SACPI</name>
<dbReference type="SUPFAM" id="SSF46894">
    <property type="entry name" value="C-terminal effector domain of the bipartite response regulators"/>
    <property type="match status" value="1"/>
</dbReference>
<keyword evidence="3" id="KW-1185">Reference proteome</keyword>
<gene>
    <name evidence="2" type="ORF">B1813_10760</name>
</gene>
<dbReference type="InterPro" id="IPR036388">
    <property type="entry name" value="WH-like_DNA-bd_sf"/>
</dbReference>
<dbReference type="GO" id="GO:0006355">
    <property type="term" value="P:regulation of DNA-templated transcription"/>
    <property type="evidence" value="ECO:0007669"/>
    <property type="project" value="InterPro"/>
</dbReference>
<dbReference type="InterPro" id="IPR016032">
    <property type="entry name" value="Sig_transdc_resp-reg_C-effctor"/>
</dbReference>
<evidence type="ECO:0000313" key="3">
    <source>
        <dbReference type="Proteomes" id="UP000192591"/>
    </source>
</evidence>